<feature type="transmembrane region" description="Helical" evidence="5">
    <location>
        <begin position="82"/>
        <end position="102"/>
    </location>
</feature>
<comment type="subcellular location">
    <subcellularLocation>
        <location evidence="1">Membrane</location>
        <topology evidence="1">Multi-pass membrane protein</topology>
    </subcellularLocation>
</comment>
<keyword evidence="2 5" id="KW-0812">Transmembrane</keyword>
<evidence type="ECO:0000256" key="1">
    <source>
        <dbReference type="ARBA" id="ARBA00004141"/>
    </source>
</evidence>
<sequence length="403" mass="46259">MYLRMNNVLYTLSGMLLFLSILLPTTLSIVKIVLLLLLLFSCMFACKNAYSLSRHMVLLILFYSAIGILWVLYGAIRGNPGYLSMSTVLIFYPIIFGILSGLYKERLNEELYKLFIYSAWFLSVITLLIIIDFIWLHFGLFDIATGLYDLDSVVVDNSSGYFKFTIPNISSLIFLIPFLISAIFFRKPPKTHYILLLLLCVLAILSGRRALMLTMFLAPVLAVVITSDRLSNNKIFCRFLLVFVLIGMAIYLFYIAYPDYFIDRVTNILNFDSNTSNLERKYQFDALMAGFYEHPLFGNGAGAAASYLRSDSQPWAYELSYIAFLFQFGLVGFFIYLMGILFIIYTLIRRVKFVGRNSMEFCFLSGFISFMIANATNPYLLKFDYMWLIFIPLGIANSILVKK</sequence>
<protein>
    <recommendedName>
        <fullName evidence="6">O-antigen ligase-related domain-containing protein</fullName>
    </recommendedName>
</protein>
<proteinExistence type="predicted"/>
<feature type="transmembrane region" description="Helical" evidence="5">
    <location>
        <begin position="114"/>
        <end position="141"/>
    </location>
</feature>
<dbReference type="PANTHER" id="PTHR37422:SF13">
    <property type="entry name" value="LIPOPOLYSACCHARIDE BIOSYNTHESIS PROTEIN PA4999-RELATED"/>
    <property type="match status" value="1"/>
</dbReference>
<evidence type="ECO:0000256" key="3">
    <source>
        <dbReference type="ARBA" id="ARBA00022989"/>
    </source>
</evidence>
<feature type="domain" description="O-antigen ligase-related" evidence="6">
    <location>
        <begin position="195"/>
        <end position="337"/>
    </location>
</feature>
<organism evidence="7 8">
    <name type="scientific">Escherichia coli</name>
    <dbReference type="NCBI Taxonomy" id="562"/>
    <lineage>
        <taxon>Bacteria</taxon>
        <taxon>Pseudomonadati</taxon>
        <taxon>Pseudomonadota</taxon>
        <taxon>Gammaproteobacteria</taxon>
        <taxon>Enterobacterales</taxon>
        <taxon>Enterobacteriaceae</taxon>
        <taxon>Escherichia</taxon>
    </lineage>
</organism>
<dbReference type="InterPro" id="IPR051533">
    <property type="entry name" value="WaaL-like"/>
</dbReference>
<keyword evidence="3 5" id="KW-1133">Transmembrane helix</keyword>
<comment type="caution">
    <text evidence="7">The sequence shown here is derived from an EMBL/GenBank/DDBJ whole genome shotgun (WGS) entry which is preliminary data.</text>
</comment>
<feature type="transmembrane region" description="Helical" evidence="5">
    <location>
        <begin position="360"/>
        <end position="379"/>
    </location>
</feature>
<evidence type="ECO:0000259" key="6">
    <source>
        <dbReference type="Pfam" id="PF04932"/>
    </source>
</evidence>
<evidence type="ECO:0000313" key="8">
    <source>
        <dbReference type="Proteomes" id="UP000543252"/>
    </source>
</evidence>
<feature type="transmembrane region" description="Helical" evidence="5">
    <location>
        <begin position="237"/>
        <end position="257"/>
    </location>
</feature>
<accession>A0A8S7EQN7</accession>
<feature type="transmembrane region" description="Helical" evidence="5">
    <location>
        <begin position="385"/>
        <end position="401"/>
    </location>
</feature>
<feature type="transmembrane region" description="Helical" evidence="5">
    <location>
        <begin position="58"/>
        <end position="76"/>
    </location>
</feature>
<evidence type="ECO:0000256" key="2">
    <source>
        <dbReference type="ARBA" id="ARBA00022692"/>
    </source>
</evidence>
<evidence type="ECO:0000256" key="5">
    <source>
        <dbReference type="SAM" id="Phobius"/>
    </source>
</evidence>
<gene>
    <name evidence="7" type="ORF">FPS11_27950</name>
</gene>
<keyword evidence="4 5" id="KW-0472">Membrane</keyword>
<dbReference type="AlphaFoldDB" id="A0A8S7EQN7"/>
<reference evidence="7 8" key="1">
    <citation type="submission" date="2019-07" db="EMBL/GenBank/DDBJ databases">
        <authorList>
            <consortium name="GenomeTrakr network: Whole genome sequencing for foodborne pathogen traceback"/>
        </authorList>
    </citation>
    <scope>NUCLEOTIDE SEQUENCE [LARGE SCALE GENOMIC DNA]</scope>
    <source>
        <strain evidence="7 8">PSU-1859</strain>
    </source>
</reference>
<dbReference type="EMBL" id="AASFMQ010000084">
    <property type="protein sequence ID" value="EFB3618663.1"/>
    <property type="molecule type" value="Genomic_DNA"/>
</dbReference>
<dbReference type="InterPro" id="IPR007016">
    <property type="entry name" value="O-antigen_ligase-rel_domated"/>
</dbReference>
<evidence type="ECO:0000313" key="7">
    <source>
        <dbReference type="EMBL" id="EFB3618663.1"/>
    </source>
</evidence>
<feature type="transmembrane region" description="Helical" evidence="5">
    <location>
        <begin position="191"/>
        <end position="207"/>
    </location>
</feature>
<dbReference type="GO" id="GO:0016020">
    <property type="term" value="C:membrane"/>
    <property type="evidence" value="ECO:0007669"/>
    <property type="project" value="UniProtKB-SubCell"/>
</dbReference>
<feature type="transmembrane region" description="Helical" evidence="5">
    <location>
        <begin position="321"/>
        <end position="348"/>
    </location>
</feature>
<dbReference type="Proteomes" id="UP000543252">
    <property type="component" value="Unassembled WGS sequence"/>
</dbReference>
<dbReference type="PANTHER" id="PTHR37422">
    <property type="entry name" value="TEICHURONIC ACID BIOSYNTHESIS PROTEIN TUAE"/>
    <property type="match status" value="1"/>
</dbReference>
<dbReference type="RefSeq" id="WP_096219394.1">
    <property type="nucleotide sequence ID" value="NZ_BFJX01000031.1"/>
</dbReference>
<evidence type="ECO:0000256" key="4">
    <source>
        <dbReference type="ARBA" id="ARBA00023136"/>
    </source>
</evidence>
<name>A0A8S7EQN7_ECOLX</name>
<feature type="transmembrane region" description="Helical" evidence="5">
    <location>
        <begin position="161"/>
        <end position="184"/>
    </location>
</feature>
<dbReference type="Pfam" id="PF04932">
    <property type="entry name" value="Wzy_C"/>
    <property type="match status" value="1"/>
</dbReference>